<reference evidence="4" key="1">
    <citation type="journal article" date="2023" name="Science">
        <title>Elucidation of the pathway for biosynthesis of saponin adjuvants from the soapbark tree.</title>
        <authorList>
            <person name="Reed J."/>
            <person name="Orme A."/>
            <person name="El-Demerdash A."/>
            <person name="Owen C."/>
            <person name="Martin L.B.B."/>
            <person name="Misra R.C."/>
            <person name="Kikuchi S."/>
            <person name="Rejzek M."/>
            <person name="Martin A.C."/>
            <person name="Harkess A."/>
            <person name="Leebens-Mack J."/>
            <person name="Louveau T."/>
            <person name="Stephenson M.J."/>
            <person name="Osbourn A."/>
        </authorList>
    </citation>
    <scope>NUCLEOTIDE SEQUENCE</scope>
    <source>
        <strain evidence="4">S10</strain>
    </source>
</reference>
<keyword evidence="5" id="KW-1185">Reference proteome</keyword>
<evidence type="ECO:0000256" key="1">
    <source>
        <dbReference type="SAM" id="MobiDB-lite"/>
    </source>
</evidence>
<evidence type="ECO:0000313" key="4">
    <source>
        <dbReference type="EMBL" id="KAJ7943873.1"/>
    </source>
</evidence>
<evidence type="ECO:0000259" key="3">
    <source>
        <dbReference type="Pfam" id="PF20636"/>
    </source>
</evidence>
<name>A0AAD7P6A9_QUISA</name>
<feature type="region of interest" description="Disordered" evidence="1">
    <location>
        <begin position="85"/>
        <end position="116"/>
    </location>
</feature>
<dbReference type="InterPro" id="IPR049481">
    <property type="entry name" value="SMN_G2-BD"/>
</dbReference>
<organism evidence="4 5">
    <name type="scientific">Quillaja saponaria</name>
    <name type="common">Soap bark tree</name>
    <dbReference type="NCBI Taxonomy" id="32244"/>
    <lineage>
        <taxon>Eukaryota</taxon>
        <taxon>Viridiplantae</taxon>
        <taxon>Streptophyta</taxon>
        <taxon>Embryophyta</taxon>
        <taxon>Tracheophyta</taxon>
        <taxon>Spermatophyta</taxon>
        <taxon>Magnoliopsida</taxon>
        <taxon>eudicotyledons</taxon>
        <taxon>Gunneridae</taxon>
        <taxon>Pentapetalae</taxon>
        <taxon>rosids</taxon>
        <taxon>fabids</taxon>
        <taxon>Fabales</taxon>
        <taxon>Quillajaceae</taxon>
        <taxon>Quillaja</taxon>
    </lineage>
</organism>
<dbReference type="KEGG" id="qsa:O6P43_033359"/>
<protein>
    <submittedName>
        <fullName evidence="4">Survival motor neuron-like protein</fullName>
    </submittedName>
</protein>
<evidence type="ECO:0000313" key="5">
    <source>
        <dbReference type="Proteomes" id="UP001163823"/>
    </source>
</evidence>
<dbReference type="Proteomes" id="UP001163823">
    <property type="component" value="Chromosome 14"/>
</dbReference>
<feature type="domain" description="Survival Motor Neuron Gemin2-binding" evidence="3">
    <location>
        <begin position="1"/>
        <end position="26"/>
    </location>
</feature>
<dbReference type="EMBL" id="JARAOO010000014">
    <property type="protein sequence ID" value="KAJ7943873.1"/>
    <property type="molecule type" value="Genomic_DNA"/>
</dbReference>
<evidence type="ECO:0000256" key="2">
    <source>
        <dbReference type="SAM" id="Phobius"/>
    </source>
</evidence>
<dbReference type="InterPro" id="IPR040424">
    <property type="entry name" value="Smn1"/>
</dbReference>
<dbReference type="PANTHER" id="PTHR39267:SF1">
    <property type="entry name" value="SURVIVAL MOTOR NEURON PROTEIN"/>
    <property type="match status" value="1"/>
</dbReference>
<dbReference type="PANTHER" id="PTHR39267">
    <property type="entry name" value="SURVIVAL MOTOR NEURON-LIKE PROTEIN 1"/>
    <property type="match status" value="1"/>
</dbReference>
<keyword evidence="2" id="KW-0472">Membrane</keyword>
<feature type="transmembrane region" description="Helical" evidence="2">
    <location>
        <begin position="26"/>
        <end position="43"/>
    </location>
</feature>
<keyword evidence="2" id="KW-0812">Transmembrane</keyword>
<dbReference type="Pfam" id="PF20636">
    <property type="entry name" value="SMN_G2-BD"/>
    <property type="match status" value="1"/>
</dbReference>
<accession>A0AAD7P6A9</accession>
<dbReference type="AlphaFoldDB" id="A0AAD7P6A9"/>
<feature type="compositionally biased region" description="Basic and acidic residues" evidence="1">
    <location>
        <begin position="104"/>
        <end position="116"/>
    </location>
</feature>
<proteinExistence type="predicted"/>
<comment type="caution">
    <text evidence="4">The sequence shown here is derived from an EMBL/GenBank/DDBJ whole genome shotgun (WGS) entry which is preliminary data.</text>
</comment>
<sequence length="158" mass="17470">MGKEGDLLDDSALINAFEDAISNYKISAFYIFIHVSAAFAHIMHRKKAQDSSLEGGKVIGSCGKDDPNNYTEDLASRRDADVKSNYASTAAPEVGETTNVSPLKENHYADSHRSDPLLDASNGIHIQGLQDALKGYPYPQDGDYNQLLSHYYELEEKR</sequence>
<keyword evidence="2" id="KW-1133">Transmembrane helix</keyword>
<gene>
    <name evidence="4" type="ORF">O6P43_033359</name>
</gene>